<dbReference type="InterPro" id="IPR002110">
    <property type="entry name" value="Ankyrin_rpt"/>
</dbReference>
<dbReference type="eggNOG" id="KOG0504">
    <property type="taxonomic scope" value="Eukaryota"/>
</dbReference>
<dbReference type="InterPro" id="IPR040133">
    <property type="entry name" value="SNCAIP"/>
</dbReference>
<dbReference type="Proteomes" id="UP000001593">
    <property type="component" value="Unassembled WGS sequence"/>
</dbReference>
<dbReference type="PROSITE" id="PS50088">
    <property type="entry name" value="ANK_REPEAT"/>
    <property type="match status" value="1"/>
</dbReference>
<feature type="compositionally biased region" description="Basic and acidic residues" evidence="3">
    <location>
        <begin position="591"/>
        <end position="606"/>
    </location>
</feature>
<dbReference type="EMBL" id="DS469625">
    <property type="protein sequence ID" value="EDO38485.1"/>
    <property type="molecule type" value="Genomic_DNA"/>
</dbReference>
<feature type="coiled-coil region" evidence="2">
    <location>
        <begin position="287"/>
        <end position="314"/>
    </location>
</feature>
<dbReference type="Pfam" id="PF12796">
    <property type="entry name" value="Ank_2"/>
    <property type="match status" value="1"/>
</dbReference>
<dbReference type="SMART" id="SM00248">
    <property type="entry name" value="ANK"/>
    <property type="match status" value="3"/>
</dbReference>
<dbReference type="Gene3D" id="1.25.40.20">
    <property type="entry name" value="Ankyrin repeat-containing domain"/>
    <property type="match status" value="1"/>
</dbReference>
<dbReference type="InParanoid" id="A7SCS3"/>
<organism evidence="4 5">
    <name type="scientific">Nematostella vectensis</name>
    <name type="common">Starlet sea anemone</name>
    <dbReference type="NCBI Taxonomy" id="45351"/>
    <lineage>
        <taxon>Eukaryota</taxon>
        <taxon>Metazoa</taxon>
        <taxon>Cnidaria</taxon>
        <taxon>Anthozoa</taxon>
        <taxon>Hexacorallia</taxon>
        <taxon>Actiniaria</taxon>
        <taxon>Edwardsiidae</taxon>
        <taxon>Nematostella</taxon>
    </lineage>
</organism>
<dbReference type="PANTHER" id="PTHR22882:SF3">
    <property type="entry name" value="SYNPHILIN-1"/>
    <property type="match status" value="1"/>
</dbReference>
<evidence type="ECO:0000256" key="2">
    <source>
        <dbReference type="SAM" id="Coils"/>
    </source>
</evidence>
<accession>A7SCS3</accession>
<dbReference type="Pfam" id="PF13637">
    <property type="entry name" value="Ank_4"/>
    <property type="match status" value="1"/>
</dbReference>
<dbReference type="InterPro" id="IPR036770">
    <property type="entry name" value="Ankyrin_rpt-contain_sf"/>
</dbReference>
<feature type="compositionally biased region" description="Polar residues" evidence="3">
    <location>
        <begin position="403"/>
        <end position="420"/>
    </location>
</feature>
<dbReference type="SUPFAM" id="SSF48403">
    <property type="entry name" value="Ankyrin repeat"/>
    <property type="match status" value="1"/>
</dbReference>
<reference evidence="4 5" key="1">
    <citation type="journal article" date="2007" name="Science">
        <title>Sea anemone genome reveals ancestral eumetazoan gene repertoire and genomic organization.</title>
        <authorList>
            <person name="Putnam N.H."/>
            <person name="Srivastava M."/>
            <person name="Hellsten U."/>
            <person name="Dirks B."/>
            <person name="Chapman J."/>
            <person name="Salamov A."/>
            <person name="Terry A."/>
            <person name="Shapiro H."/>
            <person name="Lindquist E."/>
            <person name="Kapitonov V.V."/>
            <person name="Jurka J."/>
            <person name="Genikhovich G."/>
            <person name="Grigoriev I.V."/>
            <person name="Lucas S.M."/>
            <person name="Steele R.E."/>
            <person name="Finnerty J.R."/>
            <person name="Technau U."/>
            <person name="Martindale M.Q."/>
            <person name="Rokhsar D.S."/>
        </authorList>
    </citation>
    <scope>NUCLEOTIDE SEQUENCE [LARGE SCALE GENOMIC DNA]</scope>
    <source>
        <strain evidence="5">CH2 X CH6</strain>
    </source>
</reference>
<feature type="compositionally biased region" description="Low complexity" evidence="3">
    <location>
        <begin position="564"/>
        <end position="573"/>
    </location>
</feature>
<feature type="compositionally biased region" description="Polar residues" evidence="3">
    <location>
        <begin position="613"/>
        <end position="629"/>
    </location>
</feature>
<name>A7SCS3_NEMVE</name>
<evidence type="ECO:0000313" key="4">
    <source>
        <dbReference type="EMBL" id="EDO38485.1"/>
    </source>
</evidence>
<dbReference type="STRING" id="45351.A7SCS3"/>
<feature type="compositionally biased region" description="Basic residues" evidence="3">
    <location>
        <begin position="390"/>
        <end position="402"/>
    </location>
</feature>
<feature type="repeat" description="ANK" evidence="1">
    <location>
        <begin position="221"/>
        <end position="253"/>
    </location>
</feature>
<feature type="region of interest" description="Disordered" evidence="3">
    <location>
        <begin position="315"/>
        <end position="543"/>
    </location>
</feature>
<protein>
    <submittedName>
        <fullName evidence="4">Uncharacterized protein</fullName>
    </submittedName>
</protein>
<evidence type="ECO:0000313" key="5">
    <source>
        <dbReference type="Proteomes" id="UP000001593"/>
    </source>
</evidence>
<feature type="region of interest" description="Disordered" evidence="3">
    <location>
        <begin position="657"/>
        <end position="684"/>
    </location>
</feature>
<evidence type="ECO:0000256" key="3">
    <source>
        <dbReference type="SAM" id="MobiDB-lite"/>
    </source>
</evidence>
<dbReference type="HOGENOM" id="CLU_402431_0_0_1"/>
<dbReference type="PANTHER" id="PTHR22882">
    <property type="entry name" value="SYNPHILIN-1"/>
    <property type="match status" value="1"/>
</dbReference>
<feature type="compositionally biased region" description="Basic and acidic residues" evidence="3">
    <location>
        <begin position="425"/>
        <end position="435"/>
    </location>
</feature>
<proteinExistence type="predicted"/>
<dbReference type="OMA" id="EXTSEVE"/>
<feature type="compositionally biased region" description="Polar residues" evidence="3">
    <location>
        <begin position="460"/>
        <end position="474"/>
    </location>
</feature>
<feature type="compositionally biased region" description="Basic and acidic residues" evidence="3">
    <location>
        <begin position="575"/>
        <end position="584"/>
    </location>
</feature>
<keyword evidence="5" id="KW-1185">Reference proteome</keyword>
<sequence length="684" mass="75764">MQRHNRSNKTSDYLLTNILEETSSVDDLGDFEQEERYLNECLRAANGSTEDVQYSEVEEYDFDDFNSIASTASLLNLNHPPDNPRTRAFPPKPFAVIPHPNGTVVHPHPQGDQYLNGHVSAYQKSISKVESWDQLGCMASQDDWREVLLRASEAGDLITVSGHQECLSWLLESTEARAELEKKNSFTLLHYAAQAGQQECLKYLLTALRGANRSIAITDSNGVTPEHLAAREGHLLCLQTLVDFNADVTVKDKDGWTAADYAFKAGHTGCAKYLAMVESCFVLSERVGVLTRELNSCRQENAELRRRLDVLEDRSRMSMPCRPEAVGGDQSDSSSTASASSAHYIGFSPPRHRQTHGGVGLRTESSPDGESPKNTDIDGEMYDFSTHAPLRAKRSTSLRRHSIPNNLHQSSSANSTSSRPGSAHGDAKQTDESRRQRALPATPPQRTTSAKKSPPLPPTRFSSISRENTVSRENPATHMSHPSVPSGHDVHPGIRPNDNLEDSSRRSSSTTDDDSRRSSRSQSPHRTTGMPVGTDTSGRPLPNVQRIVTSAVSSSNKIRPMTVFSSESPFSSDSDFEHTYDRHTPSRHKQASADRPQRRRDSDNRQARYSWHGVTSPSRGTSNRVPQAQQAHIVRNDSIPRIVTDVKSLGPTIARTKSLSSTSSFASFNHEDEEKPWYEADDEV</sequence>
<feature type="compositionally biased region" description="Low complexity" evidence="3">
    <location>
        <begin position="331"/>
        <end position="342"/>
    </location>
</feature>
<dbReference type="AlphaFoldDB" id="A7SCS3"/>
<dbReference type="PROSITE" id="PS50297">
    <property type="entry name" value="ANK_REP_REGION"/>
    <property type="match status" value="1"/>
</dbReference>
<keyword evidence="1" id="KW-0040">ANK repeat</keyword>
<evidence type="ECO:0000256" key="1">
    <source>
        <dbReference type="PROSITE-ProRule" id="PRU00023"/>
    </source>
</evidence>
<feature type="compositionally biased region" description="Basic and acidic residues" evidence="3">
    <location>
        <begin position="669"/>
        <end position="678"/>
    </location>
</feature>
<feature type="region of interest" description="Disordered" evidence="3">
    <location>
        <begin position="564"/>
        <end position="629"/>
    </location>
</feature>
<keyword evidence="2" id="KW-0175">Coiled coil</keyword>
<feature type="compositionally biased region" description="Low complexity" evidence="3">
    <location>
        <begin position="658"/>
        <end position="667"/>
    </location>
</feature>
<dbReference type="GO" id="GO:0031625">
    <property type="term" value="F:ubiquitin protein ligase binding"/>
    <property type="evidence" value="ECO:0000318"/>
    <property type="project" value="GO_Central"/>
</dbReference>
<gene>
    <name evidence="4" type="ORF">NEMVEDRAFT_v1g244354</name>
</gene>